<comment type="function">
    <text evidence="1 6">Removes the N-terminal methionine from nascent proteins. The N-terminal methionine is often cleaved when the second residue in the primary sequence is small and uncharged (Met-Ala-, Cys, Gly, Pro, Ser, Thr, or Val). Requires deformylation of the N(alpha)-formylated initiator methionine before it can be hydrolyzed.</text>
</comment>
<accession>A0A1J4RP89</accession>
<evidence type="ECO:0000256" key="2">
    <source>
        <dbReference type="ARBA" id="ARBA00022438"/>
    </source>
</evidence>
<dbReference type="InterPro" id="IPR002467">
    <property type="entry name" value="Pept_M24A_MAP1"/>
</dbReference>
<organism evidence="9 10">
    <name type="scientific">Candidatus Beckwithbacteria bacterium CG1_02_47_37</name>
    <dbReference type="NCBI Taxonomy" id="1805034"/>
    <lineage>
        <taxon>Bacteria</taxon>
        <taxon>Candidatus Beckwithiibacteriota</taxon>
    </lineage>
</organism>
<comment type="catalytic activity">
    <reaction evidence="6 7">
        <text>Release of N-terminal amino acids, preferentially methionine, from peptides and arylamides.</text>
        <dbReference type="EC" id="3.4.11.18"/>
    </reaction>
</comment>
<dbReference type="GO" id="GO:0004239">
    <property type="term" value="F:initiator methionyl aminopeptidase activity"/>
    <property type="evidence" value="ECO:0007669"/>
    <property type="project" value="UniProtKB-UniRule"/>
</dbReference>
<sequence length="258" mass="27832">MIITNHHDLVNYQRAGALSTQILRELKLAVKPGILPIEIDRLAESLCRKNQVKPAFKGVYPANPYQYSTCISVNDVVVHGIPSQTEKLKAGDVIKVDFGLVYQGLYTDHCFTVAVGQFTPASKSLVTAARDAVAAAIPLAIAGNTTGDLGNRMQTIAQNNGFDVLKQYTGHSIGRTLHDPPAIPAFGEKKTGTLLEKNLVLCLEAQVVTGSDQVKVADDGWSVKTIDGGLSAMFEYMVIVGEKQPILLTPTLDWGMIV</sequence>
<comment type="cofactor">
    <cofactor evidence="6">
        <name>Co(2+)</name>
        <dbReference type="ChEBI" id="CHEBI:48828"/>
    </cofactor>
    <cofactor evidence="6">
        <name>Zn(2+)</name>
        <dbReference type="ChEBI" id="CHEBI:29105"/>
    </cofactor>
    <cofactor evidence="6">
        <name>Mn(2+)</name>
        <dbReference type="ChEBI" id="CHEBI:29035"/>
    </cofactor>
    <cofactor evidence="6">
        <name>Fe(2+)</name>
        <dbReference type="ChEBI" id="CHEBI:29033"/>
    </cofactor>
    <text evidence="6">Binds 2 divalent metal cations per subunit. Has a high-affinity and a low affinity metal-binding site. The true nature of the physiological cofactor is under debate. The enzyme is active with cobalt, zinc, manganese or divalent iron ions. Most likely, methionine aminopeptidases function as mononuclear Fe(2+)-metalloproteases under physiological conditions, and the catalytically relevant metal-binding site has been assigned to the histidine-containing high-affinity site.</text>
</comment>
<protein>
    <recommendedName>
        <fullName evidence="6 7">Methionine aminopeptidase</fullName>
        <shortName evidence="6">MAP</shortName>
        <shortName evidence="6">MetAP</shortName>
        <ecNumber evidence="6 7">3.4.11.18</ecNumber>
    </recommendedName>
    <alternativeName>
        <fullName evidence="6">Peptidase M</fullName>
    </alternativeName>
</protein>
<dbReference type="Pfam" id="PF00557">
    <property type="entry name" value="Peptidase_M24"/>
    <property type="match status" value="1"/>
</dbReference>
<dbReference type="Gene3D" id="3.90.230.10">
    <property type="entry name" value="Creatinase/methionine aminopeptidase superfamily"/>
    <property type="match status" value="1"/>
</dbReference>
<evidence type="ECO:0000313" key="10">
    <source>
        <dbReference type="Proteomes" id="UP000183144"/>
    </source>
</evidence>
<feature type="domain" description="Peptidase M24" evidence="8">
    <location>
        <begin position="12"/>
        <end position="241"/>
    </location>
</feature>
<dbReference type="PANTHER" id="PTHR43330:SF27">
    <property type="entry name" value="METHIONINE AMINOPEPTIDASE"/>
    <property type="match status" value="1"/>
</dbReference>
<feature type="binding site" evidence="6">
    <location>
        <position position="97"/>
    </location>
    <ligand>
        <name>a divalent metal cation</name>
        <dbReference type="ChEBI" id="CHEBI:60240"/>
        <label>1</label>
    </ligand>
</feature>
<reference evidence="9 10" key="1">
    <citation type="journal article" date="2016" name="Environ. Microbiol.">
        <title>Genomic resolution of a cold subsurface aquifer community provides metabolic insights for novel microbes adapted to high CO concentrations.</title>
        <authorList>
            <person name="Probst A.J."/>
            <person name="Castelle C.J."/>
            <person name="Singh A."/>
            <person name="Brown C.T."/>
            <person name="Anantharaman K."/>
            <person name="Sharon I."/>
            <person name="Hug L.A."/>
            <person name="Burstein D."/>
            <person name="Emerson J.B."/>
            <person name="Thomas B.C."/>
            <person name="Banfield J.F."/>
        </authorList>
    </citation>
    <scope>NUCLEOTIDE SEQUENCE [LARGE SCALE GENOMIC DNA]</scope>
    <source>
        <strain evidence="9">CG1_02_47_37</strain>
    </source>
</reference>
<evidence type="ECO:0000256" key="5">
    <source>
        <dbReference type="ARBA" id="ARBA00022801"/>
    </source>
</evidence>
<dbReference type="PANTHER" id="PTHR43330">
    <property type="entry name" value="METHIONINE AMINOPEPTIDASE"/>
    <property type="match status" value="1"/>
</dbReference>
<feature type="binding site" evidence="6">
    <location>
        <position position="171"/>
    </location>
    <ligand>
        <name>a divalent metal cation</name>
        <dbReference type="ChEBI" id="CHEBI:60240"/>
        <label>2</label>
        <note>catalytic</note>
    </ligand>
</feature>
<comment type="similarity">
    <text evidence="6">Belongs to the peptidase M24A family. Methionine aminopeptidase type 1 subfamily.</text>
</comment>
<evidence type="ECO:0000256" key="4">
    <source>
        <dbReference type="ARBA" id="ARBA00022723"/>
    </source>
</evidence>
<dbReference type="InterPro" id="IPR000994">
    <property type="entry name" value="Pept_M24"/>
</dbReference>
<evidence type="ECO:0000256" key="6">
    <source>
        <dbReference type="HAMAP-Rule" id="MF_01974"/>
    </source>
</evidence>
<dbReference type="GO" id="GO:0070006">
    <property type="term" value="F:metalloaminopeptidase activity"/>
    <property type="evidence" value="ECO:0007669"/>
    <property type="project" value="UniProtKB-UniRule"/>
</dbReference>
<dbReference type="EMBL" id="MNUI01000038">
    <property type="protein sequence ID" value="OIN89217.1"/>
    <property type="molecule type" value="Genomic_DNA"/>
</dbReference>
<feature type="binding site" evidence="6">
    <location>
        <position position="108"/>
    </location>
    <ligand>
        <name>a divalent metal cation</name>
        <dbReference type="ChEBI" id="CHEBI:60240"/>
        <label>1</label>
    </ligand>
</feature>
<dbReference type="SUPFAM" id="SSF55920">
    <property type="entry name" value="Creatinase/aminopeptidase"/>
    <property type="match status" value="1"/>
</dbReference>
<dbReference type="PRINTS" id="PR00599">
    <property type="entry name" value="MAPEPTIDASE"/>
</dbReference>
<feature type="binding site" evidence="6">
    <location>
        <position position="108"/>
    </location>
    <ligand>
        <name>a divalent metal cation</name>
        <dbReference type="ChEBI" id="CHEBI:60240"/>
        <label>2</label>
        <note>catalytic</note>
    </ligand>
</feature>
<dbReference type="AlphaFoldDB" id="A0A1J4RP89"/>
<keyword evidence="5 6" id="KW-0378">Hydrolase</keyword>
<proteinExistence type="inferred from homology"/>
<evidence type="ECO:0000259" key="8">
    <source>
        <dbReference type="Pfam" id="PF00557"/>
    </source>
</evidence>
<evidence type="ECO:0000256" key="7">
    <source>
        <dbReference type="RuleBase" id="RU003653"/>
    </source>
</evidence>
<name>A0A1J4RP89_9BACT</name>
<dbReference type="GO" id="GO:0005829">
    <property type="term" value="C:cytosol"/>
    <property type="evidence" value="ECO:0007669"/>
    <property type="project" value="TreeGrafter"/>
</dbReference>
<dbReference type="EC" id="3.4.11.18" evidence="6 7"/>
<feature type="binding site" evidence="6">
    <location>
        <position position="235"/>
    </location>
    <ligand>
        <name>a divalent metal cation</name>
        <dbReference type="ChEBI" id="CHEBI:60240"/>
        <label>1</label>
    </ligand>
</feature>
<keyword evidence="2 6" id="KW-0031">Aminopeptidase</keyword>
<dbReference type="InterPro" id="IPR001714">
    <property type="entry name" value="Pept_M24_MAP"/>
</dbReference>
<feature type="binding site" evidence="6">
    <location>
        <position position="79"/>
    </location>
    <ligand>
        <name>substrate</name>
    </ligand>
</feature>
<feature type="binding site" evidence="6">
    <location>
        <position position="235"/>
    </location>
    <ligand>
        <name>a divalent metal cation</name>
        <dbReference type="ChEBI" id="CHEBI:60240"/>
        <label>2</label>
        <note>catalytic</note>
    </ligand>
</feature>
<dbReference type="NCBIfam" id="TIGR00500">
    <property type="entry name" value="met_pdase_I"/>
    <property type="match status" value="1"/>
</dbReference>
<keyword evidence="4 6" id="KW-0479">Metal-binding</keyword>
<dbReference type="GO" id="GO:0006508">
    <property type="term" value="P:proteolysis"/>
    <property type="evidence" value="ECO:0007669"/>
    <property type="project" value="UniProtKB-KW"/>
</dbReference>
<dbReference type="GO" id="GO:0046872">
    <property type="term" value="F:metal ion binding"/>
    <property type="evidence" value="ECO:0007669"/>
    <property type="project" value="UniProtKB-UniRule"/>
</dbReference>
<evidence type="ECO:0000256" key="3">
    <source>
        <dbReference type="ARBA" id="ARBA00022670"/>
    </source>
</evidence>
<keyword evidence="3 6" id="KW-0645">Protease</keyword>
<evidence type="ECO:0000256" key="1">
    <source>
        <dbReference type="ARBA" id="ARBA00002521"/>
    </source>
</evidence>
<gene>
    <name evidence="6" type="primary">map</name>
    <name evidence="9" type="ORF">AUJ59_02170</name>
</gene>
<dbReference type="Proteomes" id="UP000183144">
    <property type="component" value="Unassembled WGS sequence"/>
</dbReference>
<comment type="caution">
    <text evidence="9">The sequence shown here is derived from an EMBL/GenBank/DDBJ whole genome shotgun (WGS) entry which is preliminary data.</text>
</comment>
<feature type="binding site" evidence="6">
    <location>
        <position position="204"/>
    </location>
    <ligand>
        <name>a divalent metal cation</name>
        <dbReference type="ChEBI" id="CHEBI:60240"/>
        <label>2</label>
        <note>catalytic</note>
    </ligand>
</feature>
<comment type="subunit">
    <text evidence="6">Monomer.</text>
</comment>
<evidence type="ECO:0000313" key="9">
    <source>
        <dbReference type="EMBL" id="OIN89217.1"/>
    </source>
</evidence>
<dbReference type="HAMAP" id="MF_01974">
    <property type="entry name" value="MetAP_1"/>
    <property type="match status" value="1"/>
</dbReference>
<feature type="binding site" evidence="6">
    <location>
        <position position="178"/>
    </location>
    <ligand>
        <name>substrate</name>
    </ligand>
</feature>
<dbReference type="InterPro" id="IPR036005">
    <property type="entry name" value="Creatinase/aminopeptidase-like"/>
</dbReference>
<dbReference type="STRING" id="1805034.AUJ59_02170"/>